<feature type="transmembrane region" description="Helical" evidence="1">
    <location>
        <begin position="68"/>
        <end position="85"/>
    </location>
</feature>
<feature type="transmembrane region" description="Helical" evidence="1">
    <location>
        <begin position="430"/>
        <end position="451"/>
    </location>
</feature>
<name>A0AAF0FQM0_9EURY</name>
<feature type="transmembrane region" description="Helical" evidence="1">
    <location>
        <begin position="480"/>
        <end position="501"/>
    </location>
</feature>
<feature type="transmembrane region" description="Helical" evidence="1">
    <location>
        <begin position="220"/>
        <end position="237"/>
    </location>
</feature>
<sequence length="735" mass="83001">MITEIISSILMLIFTIVIIFISGFLLSLLLIPKHYQEDYFWILMPFLGIPFVIILLQTIIYLNVPLSLSVYPYFFIILAGTYVYYKRNKPQIPKIPTLLFILAIVVLATNGIGYFVLGSSNYLGYGWIDQHNYVGISQFLMDKSFSTSLDDIGDTPYLVDAILKKDDRIGQSVLQGYVAVLSFQNAKTAYGAISLLSPLLTFFVIWIYSRRLIKDEWAQYGAAISAACIPGFALIHLQDFLSQALAVPFLLISPLIIYLALKEKDWRFVTIGILILASIHSIYTEFTLLFIALAICGMIWYILQKNAIIPSISVITLIITGGLLINIGYIGRSIAIMTRGNDMPNVLQAIFPFAETIEGLGYLWFGYSGSLLESSFLIFVINIFAALLTIAGYTGIINAMRRDKNVMCILLFIILLFPLALLSQSEPYPYQFYKMLMTVSPILMLGVWMLLSEFWEYSKDDVNCHIKDQLHPIIYKIPKIVLICLLISSVIITGYLASFSITGGYRSAVEIDNAKEMIDIYNYLEQTKNQDFILSISHPYPLAWAAYHGRNDRIYFINNVIGDVPLERVYPNTFLFNNISEFPQNAKKLTLGSEYPQLSGDIDDSLIALIDNPQGMEGTEGSEYNWLGKEMRINLYWQGDQEQNITLSYLSDPGLGYPDSNKRIVKVSMIKGKSQQDLIIETNGTETVSIPLVIKPGLNIVDFKTIYPENTSVIIPGDPREFFVRISQMKIVGET</sequence>
<keyword evidence="1" id="KW-0472">Membrane</keyword>
<dbReference type="RefSeq" id="WP_278099618.1">
    <property type="nucleotide sequence ID" value="NZ_CP091092.1"/>
</dbReference>
<feature type="transmembrane region" description="Helical" evidence="1">
    <location>
        <begin position="97"/>
        <end position="117"/>
    </location>
</feature>
<dbReference type="GeneID" id="79951075"/>
<feature type="transmembrane region" description="Helical" evidence="1">
    <location>
        <begin position="189"/>
        <end position="208"/>
    </location>
</feature>
<feature type="transmembrane region" description="Helical" evidence="1">
    <location>
        <begin position="243"/>
        <end position="261"/>
    </location>
</feature>
<feature type="transmembrane region" description="Helical" evidence="1">
    <location>
        <begin position="6"/>
        <end position="32"/>
    </location>
</feature>
<dbReference type="AlphaFoldDB" id="A0AAF0FQM0"/>
<dbReference type="KEGG" id="manq:L1994_11700"/>
<feature type="transmembrane region" description="Helical" evidence="1">
    <location>
        <begin position="376"/>
        <end position="394"/>
    </location>
</feature>
<keyword evidence="1" id="KW-1133">Transmembrane helix</keyword>
<evidence type="ECO:0000313" key="3">
    <source>
        <dbReference type="Proteomes" id="UP001218895"/>
    </source>
</evidence>
<dbReference type="EMBL" id="CP091092">
    <property type="protein sequence ID" value="WFN36782.1"/>
    <property type="molecule type" value="Genomic_DNA"/>
</dbReference>
<reference evidence="2" key="1">
    <citation type="submission" date="2022-01" db="EMBL/GenBank/DDBJ databases">
        <title>Complete genome of Methanomicrobium antiquum DSM 21220.</title>
        <authorList>
            <person name="Chen S.-C."/>
            <person name="You Y.-T."/>
            <person name="Zhou Y.-Z."/>
            <person name="Lai M.-C."/>
        </authorList>
    </citation>
    <scope>NUCLEOTIDE SEQUENCE</scope>
    <source>
        <strain evidence="2">DSM 21220</strain>
    </source>
</reference>
<feature type="transmembrane region" description="Helical" evidence="1">
    <location>
        <begin position="308"/>
        <end position="331"/>
    </location>
</feature>
<organism evidence="2 3">
    <name type="scientific">Methanomicrobium antiquum</name>
    <dbReference type="NCBI Taxonomy" id="487686"/>
    <lineage>
        <taxon>Archaea</taxon>
        <taxon>Methanobacteriati</taxon>
        <taxon>Methanobacteriota</taxon>
        <taxon>Stenosarchaea group</taxon>
        <taxon>Methanomicrobia</taxon>
        <taxon>Methanomicrobiales</taxon>
        <taxon>Methanomicrobiaceae</taxon>
        <taxon>Methanomicrobium</taxon>
    </lineage>
</organism>
<accession>A0AAF0FQM0</accession>
<dbReference type="Proteomes" id="UP001218895">
    <property type="component" value="Chromosome"/>
</dbReference>
<feature type="transmembrane region" description="Helical" evidence="1">
    <location>
        <begin position="39"/>
        <end position="62"/>
    </location>
</feature>
<protein>
    <submittedName>
        <fullName evidence="2">Uncharacterized protein</fullName>
    </submittedName>
</protein>
<evidence type="ECO:0000256" key="1">
    <source>
        <dbReference type="SAM" id="Phobius"/>
    </source>
</evidence>
<feature type="transmembrane region" description="Helical" evidence="1">
    <location>
        <begin position="273"/>
        <end position="302"/>
    </location>
</feature>
<gene>
    <name evidence="2" type="ORF">L1994_11700</name>
</gene>
<feature type="transmembrane region" description="Helical" evidence="1">
    <location>
        <begin position="406"/>
        <end position="424"/>
    </location>
</feature>
<keyword evidence="1" id="KW-0812">Transmembrane</keyword>
<keyword evidence="3" id="KW-1185">Reference proteome</keyword>
<proteinExistence type="predicted"/>
<evidence type="ECO:0000313" key="2">
    <source>
        <dbReference type="EMBL" id="WFN36782.1"/>
    </source>
</evidence>
<feature type="transmembrane region" description="Helical" evidence="1">
    <location>
        <begin position="343"/>
        <end position="364"/>
    </location>
</feature>